<accession>A0A1G1XRE2</accession>
<gene>
    <name evidence="7" type="ORF">A2Y82_04010</name>
</gene>
<dbReference type="PANTHER" id="PTHR10057:SF0">
    <property type="entry name" value="TRANSLOCATOR PROTEIN"/>
    <property type="match status" value="1"/>
</dbReference>
<feature type="transmembrane region" description="Helical" evidence="6">
    <location>
        <begin position="107"/>
        <end position="126"/>
    </location>
</feature>
<evidence type="ECO:0000256" key="3">
    <source>
        <dbReference type="ARBA" id="ARBA00022692"/>
    </source>
</evidence>
<keyword evidence="5 6" id="KW-0472">Membrane</keyword>
<dbReference type="GO" id="GO:0016020">
    <property type="term" value="C:membrane"/>
    <property type="evidence" value="ECO:0007669"/>
    <property type="project" value="UniProtKB-SubCell"/>
</dbReference>
<feature type="transmembrane region" description="Helical" evidence="6">
    <location>
        <begin position="47"/>
        <end position="69"/>
    </location>
</feature>
<evidence type="ECO:0000313" key="7">
    <source>
        <dbReference type="EMBL" id="OGY42504.1"/>
    </source>
</evidence>
<comment type="similarity">
    <text evidence="2">Belongs to the TspO/BZRP family.</text>
</comment>
<dbReference type="Pfam" id="PF03073">
    <property type="entry name" value="TspO_MBR"/>
    <property type="match status" value="1"/>
</dbReference>
<evidence type="ECO:0000256" key="6">
    <source>
        <dbReference type="SAM" id="Phobius"/>
    </source>
</evidence>
<dbReference type="FunFam" id="1.20.1260.100:FF:000001">
    <property type="entry name" value="translocator protein 2"/>
    <property type="match status" value="1"/>
</dbReference>
<evidence type="ECO:0000256" key="5">
    <source>
        <dbReference type="ARBA" id="ARBA00023136"/>
    </source>
</evidence>
<dbReference type="AlphaFoldDB" id="A0A1G1XRE2"/>
<dbReference type="Proteomes" id="UP000176498">
    <property type="component" value="Unassembled WGS sequence"/>
</dbReference>
<protein>
    <submittedName>
        <fullName evidence="7">TspO protein</fullName>
    </submittedName>
</protein>
<keyword evidence="3 6" id="KW-0812">Transmembrane</keyword>
<feature type="transmembrane region" description="Helical" evidence="6">
    <location>
        <begin position="81"/>
        <end position="101"/>
    </location>
</feature>
<dbReference type="InterPro" id="IPR038330">
    <property type="entry name" value="TspO/MBR-related_sf"/>
</dbReference>
<name>A0A1G1XRE2_9BACT</name>
<proteinExistence type="inferred from homology"/>
<dbReference type="CDD" id="cd15904">
    <property type="entry name" value="TSPO_MBR"/>
    <property type="match status" value="1"/>
</dbReference>
<evidence type="ECO:0000256" key="1">
    <source>
        <dbReference type="ARBA" id="ARBA00004141"/>
    </source>
</evidence>
<keyword evidence="4 6" id="KW-1133">Transmembrane helix</keyword>
<dbReference type="EMBL" id="MHHZ01000003">
    <property type="protein sequence ID" value="OGY42504.1"/>
    <property type="molecule type" value="Genomic_DNA"/>
</dbReference>
<organism evidence="7 8">
    <name type="scientific">Candidatus Buchananbacteria bacterium RBG_13_36_9</name>
    <dbReference type="NCBI Taxonomy" id="1797530"/>
    <lineage>
        <taxon>Bacteria</taxon>
        <taxon>Candidatus Buchananiibacteriota</taxon>
    </lineage>
</organism>
<dbReference type="PIRSF" id="PIRSF005859">
    <property type="entry name" value="PBR"/>
    <property type="match status" value="1"/>
</dbReference>
<evidence type="ECO:0000256" key="2">
    <source>
        <dbReference type="ARBA" id="ARBA00007524"/>
    </source>
</evidence>
<feature type="non-terminal residue" evidence="7">
    <location>
        <position position="127"/>
    </location>
</feature>
<comment type="subcellular location">
    <subcellularLocation>
        <location evidence="1">Membrane</location>
        <topology evidence="1">Multi-pass membrane protein</topology>
    </subcellularLocation>
</comment>
<evidence type="ECO:0000313" key="8">
    <source>
        <dbReference type="Proteomes" id="UP000176498"/>
    </source>
</evidence>
<reference evidence="7 8" key="1">
    <citation type="journal article" date="2016" name="Nat. Commun.">
        <title>Thousands of microbial genomes shed light on interconnected biogeochemical processes in an aquifer system.</title>
        <authorList>
            <person name="Anantharaman K."/>
            <person name="Brown C.T."/>
            <person name="Hug L.A."/>
            <person name="Sharon I."/>
            <person name="Castelle C.J."/>
            <person name="Probst A.J."/>
            <person name="Thomas B.C."/>
            <person name="Singh A."/>
            <person name="Wilkins M.J."/>
            <person name="Karaoz U."/>
            <person name="Brodie E.L."/>
            <person name="Williams K.H."/>
            <person name="Hubbard S.S."/>
            <person name="Banfield J.F."/>
        </authorList>
    </citation>
    <scope>NUCLEOTIDE SEQUENCE [LARGE SCALE GENOMIC DNA]</scope>
</reference>
<evidence type="ECO:0000256" key="4">
    <source>
        <dbReference type="ARBA" id="ARBA00022989"/>
    </source>
</evidence>
<dbReference type="PANTHER" id="PTHR10057">
    <property type="entry name" value="PERIPHERAL-TYPE BENZODIAZEPINE RECEPTOR"/>
    <property type="match status" value="1"/>
</dbReference>
<dbReference type="InterPro" id="IPR004307">
    <property type="entry name" value="TspO_MBR"/>
</dbReference>
<sequence length="127" mass="14477">MKLHNLIKLIVSLLICQLAGGLGSIFTSQSVNSWYLTLNKPAITPPGSFIGLVWTILFLLMGYALFIIWIKINKKEGKKAILFFSIQLVLNIGWSFCFFYLQNPLAGLVEIIFLWLAILVTIIYFYK</sequence>
<dbReference type="GO" id="GO:0033013">
    <property type="term" value="P:tetrapyrrole metabolic process"/>
    <property type="evidence" value="ECO:0007669"/>
    <property type="project" value="UniProtKB-ARBA"/>
</dbReference>
<dbReference type="Gene3D" id="1.20.1260.100">
    <property type="entry name" value="TspO/MBR protein"/>
    <property type="match status" value="1"/>
</dbReference>
<comment type="caution">
    <text evidence="7">The sequence shown here is derived from an EMBL/GenBank/DDBJ whole genome shotgun (WGS) entry which is preliminary data.</text>
</comment>